<organism evidence="1">
    <name type="scientific">Nothobranchius furzeri</name>
    <name type="common">Turquoise killifish</name>
    <dbReference type="NCBI Taxonomy" id="105023"/>
    <lineage>
        <taxon>Eukaryota</taxon>
        <taxon>Metazoa</taxon>
        <taxon>Chordata</taxon>
        <taxon>Craniata</taxon>
        <taxon>Vertebrata</taxon>
        <taxon>Euteleostomi</taxon>
        <taxon>Actinopterygii</taxon>
        <taxon>Neopterygii</taxon>
        <taxon>Teleostei</taxon>
        <taxon>Neoteleostei</taxon>
        <taxon>Acanthomorphata</taxon>
        <taxon>Ovalentaria</taxon>
        <taxon>Atherinomorphae</taxon>
        <taxon>Cyprinodontiformes</taxon>
        <taxon>Nothobranchiidae</taxon>
        <taxon>Nothobranchius</taxon>
    </lineage>
</organism>
<feature type="non-terminal residue" evidence="1">
    <location>
        <position position="1"/>
    </location>
</feature>
<proteinExistence type="predicted"/>
<name>A0A1A8U2B7_NOTFU</name>
<dbReference type="EMBL" id="HAEJ01001259">
    <property type="protein sequence ID" value="SBS41716.1"/>
    <property type="molecule type" value="Transcribed_RNA"/>
</dbReference>
<evidence type="ECO:0000313" key="1">
    <source>
        <dbReference type="EMBL" id="SBS41716.1"/>
    </source>
</evidence>
<reference evidence="1" key="1">
    <citation type="submission" date="2016-05" db="EMBL/GenBank/DDBJ databases">
        <authorList>
            <person name="Lavstsen T."/>
            <person name="Jespersen J.S."/>
        </authorList>
    </citation>
    <scope>NUCLEOTIDE SEQUENCE</scope>
    <source>
        <tissue evidence="1">Brain</tissue>
    </source>
</reference>
<feature type="non-terminal residue" evidence="1">
    <location>
        <position position="73"/>
    </location>
</feature>
<protein>
    <submittedName>
        <fullName evidence="1">Ring finger protein 213</fullName>
    </submittedName>
</protein>
<reference evidence="1" key="2">
    <citation type="submission" date="2016-06" db="EMBL/GenBank/DDBJ databases">
        <title>The genome of a short-lived fish provides insights into sex chromosome evolution and the genetic control of aging.</title>
        <authorList>
            <person name="Reichwald K."/>
            <person name="Felder M."/>
            <person name="Petzold A."/>
            <person name="Koch P."/>
            <person name="Groth M."/>
            <person name="Platzer M."/>
        </authorList>
    </citation>
    <scope>NUCLEOTIDE SEQUENCE</scope>
    <source>
        <tissue evidence="1">Brain</tissue>
    </source>
</reference>
<sequence>IMRVKETLGLQGDFRILETLLNVIHADFEKEPLSRIDNDLMQAKMVLVDITESRRQCLDELGHRGLFVRWVKD</sequence>
<dbReference type="AlphaFoldDB" id="A0A1A8U2B7"/>
<gene>
    <name evidence="1" type="primary">RNF213</name>
</gene>
<accession>A0A1A8U2B7</accession>